<dbReference type="PANTHER" id="PTHR47053:SF3">
    <property type="entry name" value="GAMMA-D-GLUTAMYL-L-LYSINE DIPEPTIDYL-PEPTIDASE"/>
    <property type="match status" value="1"/>
</dbReference>
<sequence>MNQNECFLTNVSVATVWKRPDSVRQVDKKAIKNPCDILGWLGDMSKDENIALCRENRLETQLLFGEEFLVEKIGDGWAYGYAIMQPSSKDSRGYPGYVPASQLVQKPSNWDNQPNWVIVKEDRVPLYDQKGEMITILSMGTSLPVIDEGDRYVNVLTPTSEIGYLDRKNIAFEKIMPFSGQTIIKIAERYLDLPYLWAGMSSYGFDCSGFSYSLYRMFGKRIPRDAHDQAITGEEVKLGEEKPGDLLFFAYEEGRGTIHHVGIYYGDGKMIHSPTPGKKIEVTELKGTIFERECCSIRRYLKESEVNAS</sequence>
<evidence type="ECO:0000313" key="6">
    <source>
        <dbReference type="EMBL" id="MFD2616729.1"/>
    </source>
</evidence>
<feature type="domain" description="NlpC/P60" evidence="5">
    <location>
        <begin position="177"/>
        <end position="301"/>
    </location>
</feature>
<keyword evidence="2" id="KW-0645">Protease</keyword>
<evidence type="ECO:0000256" key="4">
    <source>
        <dbReference type="ARBA" id="ARBA00022807"/>
    </source>
</evidence>
<proteinExistence type="inferred from homology"/>
<dbReference type="RefSeq" id="WP_141189413.1">
    <property type="nucleotide sequence ID" value="NZ_JBHUMR010000008.1"/>
</dbReference>
<accession>A0ABW5PPD7</accession>
<organism evidence="6 7">
    <name type="scientific">Terrilactibacillus laevilacticus</name>
    <dbReference type="NCBI Taxonomy" id="1380157"/>
    <lineage>
        <taxon>Bacteria</taxon>
        <taxon>Bacillati</taxon>
        <taxon>Bacillota</taxon>
        <taxon>Bacilli</taxon>
        <taxon>Bacillales</taxon>
        <taxon>Bacillaceae</taxon>
        <taxon>Terrilactibacillus</taxon>
    </lineage>
</organism>
<dbReference type="EMBL" id="JBHUMR010000008">
    <property type="protein sequence ID" value="MFD2616729.1"/>
    <property type="molecule type" value="Genomic_DNA"/>
</dbReference>
<dbReference type="PROSITE" id="PS51935">
    <property type="entry name" value="NLPC_P60"/>
    <property type="match status" value="1"/>
</dbReference>
<evidence type="ECO:0000259" key="5">
    <source>
        <dbReference type="PROSITE" id="PS51935"/>
    </source>
</evidence>
<dbReference type="InterPro" id="IPR041382">
    <property type="entry name" value="SH3_16"/>
</dbReference>
<gene>
    <name evidence="6" type="ORF">ACFSTF_05330</name>
</gene>
<keyword evidence="7" id="KW-1185">Reference proteome</keyword>
<dbReference type="InterPro" id="IPR051202">
    <property type="entry name" value="Peptidase_C40"/>
</dbReference>
<evidence type="ECO:0000256" key="2">
    <source>
        <dbReference type="ARBA" id="ARBA00022670"/>
    </source>
</evidence>
<comment type="caution">
    <text evidence="6">The sequence shown here is derived from an EMBL/GenBank/DDBJ whole genome shotgun (WGS) entry which is preliminary data.</text>
</comment>
<dbReference type="Gene3D" id="3.90.1720.10">
    <property type="entry name" value="endopeptidase domain like (from Nostoc punctiforme)"/>
    <property type="match status" value="1"/>
</dbReference>
<dbReference type="SUPFAM" id="SSF54001">
    <property type="entry name" value="Cysteine proteinases"/>
    <property type="match status" value="1"/>
</dbReference>
<dbReference type="Pfam" id="PF18348">
    <property type="entry name" value="SH3_16"/>
    <property type="match status" value="1"/>
</dbReference>
<dbReference type="InterPro" id="IPR057812">
    <property type="entry name" value="SH3_YKFC_2nd"/>
</dbReference>
<evidence type="ECO:0000313" key="7">
    <source>
        <dbReference type="Proteomes" id="UP001597458"/>
    </source>
</evidence>
<dbReference type="Gene3D" id="2.30.30.40">
    <property type="entry name" value="SH3 Domains"/>
    <property type="match status" value="1"/>
</dbReference>
<dbReference type="Pfam" id="PF00877">
    <property type="entry name" value="NLPC_P60"/>
    <property type="match status" value="1"/>
</dbReference>
<reference evidence="7" key="1">
    <citation type="journal article" date="2019" name="Int. J. Syst. Evol. Microbiol.">
        <title>The Global Catalogue of Microorganisms (GCM) 10K type strain sequencing project: providing services to taxonomists for standard genome sequencing and annotation.</title>
        <authorList>
            <consortium name="The Broad Institute Genomics Platform"/>
            <consortium name="The Broad Institute Genome Sequencing Center for Infectious Disease"/>
            <person name="Wu L."/>
            <person name="Ma J."/>
        </authorList>
    </citation>
    <scope>NUCLEOTIDE SEQUENCE [LARGE SCALE GENOMIC DNA]</scope>
    <source>
        <strain evidence="7">TISTR 2241</strain>
    </source>
</reference>
<dbReference type="Pfam" id="PF23795">
    <property type="entry name" value="SH3_YKFC_2nd"/>
    <property type="match status" value="1"/>
</dbReference>
<dbReference type="InterPro" id="IPR000064">
    <property type="entry name" value="NLP_P60_dom"/>
</dbReference>
<name>A0ABW5PPD7_9BACI</name>
<protein>
    <submittedName>
        <fullName evidence="6">NlpC/P60 family protein</fullName>
    </submittedName>
</protein>
<evidence type="ECO:0000256" key="3">
    <source>
        <dbReference type="ARBA" id="ARBA00022801"/>
    </source>
</evidence>
<evidence type="ECO:0000256" key="1">
    <source>
        <dbReference type="ARBA" id="ARBA00007074"/>
    </source>
</evidence>
<keyword evidence="4" id="KW-0788">Thiol protease</keyword>
<dbReference type="Proteomes" id="UP001597458">
    <property type="component" value="Unassembled WGS sequence"/>
</dbReference>
<dbReference type="PANTHER" id="PTHR47053">
    <property type="entry name" value="MUREIN DD-ENDOPEPTIDASE MEPH-RELATED"/>
    <property type="match status" value="1"/>
</dbReference>
<dbReference type="InterPro" id="IPR038765">
    <property type="entry name" value="Papain-like_cys_pep_sf"/>
</dbReference>
<keyword evidence="3" id="KW-0378">Hydrolase</keyword>
<comment type="similarity">
    <text evidence="1">Belongs to the peptidase C40 family.</text>
</comment>